<dbReference type="SMART" id="SM00304">
    <property type="entry name" value="HAMP"/>
    <property type="match status" value="1"/>
</dbReference>
<dbReference type="SUPFAM" id="SSF58104">
    <property type="entry name" value="Methyl-accepting chemotaxis protein (MCP) signaling domain"/>
    <property type="match status" value="1"/>
</dbReference>
<dbReference type="InterPro" id="IPR000700">
    <property type="entry name" value="PAS-assoc_C"/>
</dbReference>
<evidence type="ECO:0000256" key="2">
    <source>
        <dbReference type="ARBA" id="ARBA00022500"/>
    </source>
</evidence>
<dbReference type="GO" id="GO:0006935">
    <property type="term" value="P:chemotaxis"/>
    <property type="evidence" value="ECO:0007669"/>
    <property type="project" value="UniProtKB-KW"/>
</dbReference>
<dbReference type="GO" id="GO:0004888">
    <property type="term" value="F:transmembrane signaling receptor activity"/>
    <property type="evidence" value="ECO:0007669"/>
    <property type="project" value="InterPro"/>
</dbReference>
<name>A0A0P0AAV7_9RHOB</name>
<dbReference type="SUPFAM" id="SSF55785">
    <property type="entry name" value="PYP-like sensor domain (PAS domain)"/>
    <property type="match status" value="3"/>
</dbReference>
<dbReference type="SMART" id="SM00091">
    <property type="entry name" value="PAS"/>
    <property type="match status" value="3"/>
</dbReference>
<dbReference type="CDD" id="cd06225">
    <property type="entry name" value="HAMP"/>
    <property type="match status" value="1"/>
</dbReference>
<dbReference type="Pfam" id="PF08447">
    <property type="entry name" value="PAS_3"/>
    <property type="match status" value="3"/>
</dbReference>
<dbReference type="Gene3D" id="1.10.287.950">
    <property type="entry name" value="Methyl-accepting chemotaxis protein"/>
    <property type="match status" value="1"/>
</dbReference>
<organism evidence="4 5">
    <name type="scientific">Celeribacter marinus</name>
    <dbReference type="NCBI Taxonomy" id="1397108"/>
    <lineage>
        <taxon>Bacteria</taxon>
        <taxon>Pseudomonadati</taxon>
        <taxon>Pseudomonadota</taxon>
        <taxon>Alphaproteobacteria</taxon>
        <taxon>Rhodobacterales</taxon>
        <taxon>Roseobacteraceae</taxon>
        <taxon>Celeribacter</taxon>
    </lineage>
</organism>
<dbReference type="GO" id="GO:0007165">
    <property type="term" value="P:signal transduction"/>
    <property type="evidence" value="ECO:0007669"/>
    <property type="project" value="InterPro"/>
</dbReference>
<dbReference type="NCBIfam" id="TIGR00229">
    <property type="entry name" value="sensory_box"/>
    <property type="match status" value="3"/>
</dbReference>
<evidence type="ECO:0000256" key="3">
    <source>
        <dbReference type="ARBA" id="ARBA00029447"/>
    </source>
</evidence>
<gene>
    <name evidence="4" type="ORF">IMCC12053_1372</name>
</gene>
<keyword evidence="2" id="KW-0145">Chemotaxis</keyword>
<dbReference type="PROSITE" id="PS50885">
    <property type="entry name" value="HAMP"/>
    <property type="match status" value="1"/>
</dbReference>
<dbReference type="Proteomes" id="UP000064920">
    <property type="component" value="Chromosome"/>
</dbReference>
<dbReference type="AlphaFoldDB" id="A0A0P0AAV7"/>
<dbReference type="RefSeq" id="WP_062217041.1">
    <property type="nucleotide sequence ID" value="NZ_CP012023.1"/>
</dbReference>
<dbReference type="STRING" id="1397108.IMCC12053_1372"/>
<comment type="subcellular location">
    <subcellularLocation>
        <location evidence="1">Membrane</location>
    </subcellularLocation>
</comment>
<evidence type="ECO:0000313" key="5">
    <source>
        <dbReference type="Proteomes" id="UP000064920"/>
    </source>
</evidence>
<dbReference type="PANTHER" id="PTHR43531">
    <property type="entry name" value="PROTEIN ICFG"/>
    <property type="match status" value="1"/>
</dbReference>
<dbReference type="InterPro" id="IPR051310">
    <property type="entry name" value="MCP_chemotaxis"/>
</dbReference>
<dbReference type="SMART" id="SM00086">
    <property type="entry name" value="PAC"/>
    <property type="match status" value="3"/>
</dbReference>
<reference evidence="5" key="1">
    <citation type="submission" date="2015-05" db="EMBL/GenBank/DDBJ databases">
        <authorList>
            <person name="Oh H.-M."/>
            <person name="Yang J.-A."/>
            <person name="Cho J.-C."/>
            <person name="Kang I."/>
        </authorList>
    </citation>
    <scope>NUCLEOTIDE SEQUENCE [LARGE SCALE GENOMIC DNA]</scope>
    <source>
        <strain evidence="5">IMCC 12053</strain>
    </source>
</reference>
<dbReference type="SMART" id="SM00283">
    <property type="entry name" value="MA"/>
    <property type="match status" value="1"/>
</dbReference>
<evidence type="ECO:0000313" key="4">
    <source>
        <dbReference type="EMBL" id="ALI55319.1"/>
    </source>
</evidence>
<dbReference type="PRINTS" id="PR00260">
    <property type="entry name" value="CHEMTRNSDUCR"/>
</dbReference>
<evidence type="ECO:0000256" key="1">
    <source>
        <dbReference type="ARBA" id="ARBA00004370"/>
    </source>
</evidence>
<dbReference type="GO" id="GO:0016020">
    <property type="term" value="C:membrane"/>
    <property type="evidence" value="ECO:0007669"/>
    <property type="project" value="UniProtKB-SubCell"/>
</dbReference>
<comment type="similarity">
    <text evidence="3">Belongs to the methyl-accepting chemotaxis (MCP) protein family.</text>
</comment>
<dbReference type="PROSITE" id="PS50112">
    <property type="entry name" value="PAS"/>
    <property type="match status" value="2"/>
</dbReference>
<keyword evidence="5" id="KW-1185">Reference proteome</keyword>
<dbReference type="FunFam" id="1.10.287.950:FF:000001">
    <property type="entry name" value="Methyl-accepting chemotaxis sensory transducer"/>
    <property type="match status" value="1"/>
</dbReference>
<dbReference type="InterPro" id="IPR035965">
    <property type="entry name" value="PAS-like_dom_sf"/>
</dbReference>
<dbReference type="PANTHER" id="PTHR43531:SF11">
    <property type="entry name" value="METHYL-ACCEPTING CHEMOTAXIS PROTEIN 3"/>
    <property type="match status" value="1"/>
</dbReference>
<proteinExistence type="inferred from homology"/>
<dbReference type="InterPro" id="IPR003660">
    <property type="entry name" value="HAMP_dom"/>
</dbReference>
<dbReference type="OrthoDB" id="9765776at2"/>
<dbReference type="CDD" id="cd00130">
    <property type="entry name" value="PAS"/>
    <property type="match status" value="3"/>
</dbReference>
<dbReference type="InterPro" id="IPR004090">
    <property type="entry name" value="Chemotax_Me-accpt_rcpt"/>
</dbReference>
<dbReference type="PROSITE" id="PS50111">
    <property type="entry name" value="CHEMOTAXIS_TRANSDUC_2"/>
    <property type="match status" value="1"/>
</dbReference>
<dbReference type="InterPro" id="IPR000014">
    <property type="entry name" value="PAS"/>
</dbReference>
<dbReference type="EMBL" id="CP012023">
    <property type="protein sequence ID" value="ALI55319.1"/>
    <property type="molecule type" value="Genomic_DNA"/>
</dbReference>
<dbReference type="InterPro" id="IPR004089">
    <property type="entry name" value="MCPsignal_dom"/>
</dbReference>
<sequence length="672" mass="73449">MFHFRQSKIAPTPHDAPIAALSRSMAVVWFDLEGTISDASEPFCKTMGYTRDEIVGHHHSMFLFPQDANSAVYRQFWSELAGGQAQQRTFARRHKSGDRLFIEASYVPICDADGTVTGVVKVATDVTKSATDASRATSIITAIHRSTAVIEFTCDGYITAANDNFLNLMGYTLDEVRAKHHSIFIHDDEKNDPSYVAFWDKLKAGIFQESEFTRRAKDGSDIYIRASYNPIFNSNGDVQGIVKIATDITDETVRRLDIAGQMAAIDRSEGIIEFSPEGIILQANTNFQNAMGYTEAEILGKHHSMFVTAQERDSADYAAFWKSLNDGDFQTREFHRVAKDGHDVFIHATYNPILNSKGRVTKVVKFATDVTPQKTAINEFQNAVARLRDGDLTVHLPHEMPGELEHLRNDFNDTIKRLSTLISQITVGTGHMHNEVESIAASSTNLGQRTERQAAALVQTASAITEMTESVDMAAKRAKDSAETASRAHTRSSEGKHLVDQTVKAMADIETSSQAISKITSVIDDIAFQTNLLALNAGVEAARAGESGRGFAVVASEVRALAQRSSDAAREIARLIETSGKQVESGVGLANESGAALTDIESLITAVNTLVQDIATSASEQSIGLSEINASVHQLDQVTQQNAAMFEESSAAVTVLTQQARTLNDEANYFRL</sequence>
<dbReference type="Gene3D" id="3.30.450.20">
    <property type="entry name" value="PAS domain"/>
    <property type="match status" value="3"/>
</dbReference>
<dbReference type="CDD" id="cd11386">
    <property type="entry name" value="MCP_signal"/>
    <property type="match status" value="1"/>
</dbReference>
<accession>A0A0P0AAV7</accession>
<dbReference type="KEGG" id="cmar:IMCC12053_1372"/>
<dbReference type="Pfam" id="PF00015">
    <property type="entry name" value="MCPsignal"/>
    <property type="match status" value="1"/>
</dbReference>
<protein>
    <submittedName>
        <fullName evidence="4">Methyl-accepting chemotaxis protein</fullName>
    </submittedName>
</protein>
<dbReference type="PATRIC" id="fig|1397108.4.peg.1406"/>
<dbReference type="InterPro" id="IPR001610">
    <property type="entry name" value="PAC"/>
</dbReference>
<dbReference type="Pfam" id="PF00672">
    <property type="entry name" value="HAMP"/>
    <property type="match status" value="1"/>
</dbReference>
<dbReference type="InterPro" id="IPR013655">
    <property type="entry name" value="PAS_fold_3"/>
</dbReference>
<dbReference type="PROSITE" id="PS50113">
    <property type="entry name" value="PAC"/>
    <property type="match status" value="3"/>
</dbReference>